<dbReference type="AlphaFoldDB" id="X7YHR0"/>
<organism evidence="1">
    <name type="scientific">Mycobacterium xenopi 4042</name>
    <dbReference type="NCBI Taxonomy" id="1299334"/>
    <lineage>
        <taxon>Bacteria</taxon>
        <taxon>Bacillati</taxon>
        <taxon>Actinomycetota</taxon>
        <taxon>Actinomycetes</taxon>
        <taxon>Mycobacteriales</taxon>
        <taxon>Mycobacteriaceae</taxon>
        <taxon>Mycobacterium</taxon>
    </lineage>
</organism>
<name>X7YHR0_MYCXE</name>
<comment type="caution">
    <text evidence="1">The sequence shown here is derived from an EMBL/GenBank/DDBJ whole genome shotgun (WGS) entry which is preliminary data.</text>
</comment>
<dbReference type="InterPro" id="IPR029058">
    <property type="entry name" value="AB_hydrolase_fold"/>
</dbReference>
<sequence length="48" mass="5003">MTGTATLPVDPVAAFAAGHAAKVPVLIGTNQDEFTMFTALRYLRLAGP</sequence>
<dbReference type="EMBL" id="JAOB01000093">
    <property type="protein sequence ID" value="EUA06717.1"/>
    <property type="molecule type" value="Genomic_DNA"/>
</dbReference>
<reference evidence="1" key="1">
    <citation type="submission" date="2014-01" db="EMBL/GenBank/DDBJ databases">
        <authorList>
            <person name="Brown-Elliot B."/>
            <person name="Wallace R."/>
            <person name="Lenaerts A."/>
            <person name="Ordway D."/>
            <person name="DeGroote M.A."/>
            <person name="Parker T."/>
            <person name="Sizemore C."/>
            <person name="Tallon L.J."/>
            <person name="Sadzewicz L.K."/>
            <person name="Sengamalay N."/>
            <person name="Fraser C.M."/>
            <person name="Hine E."/>
            <person name="Shefchek K.A."/>
            <person name="Das S.P."/>
            <person name="Tettelin H."/>
        </authorList>
    </citation>
    <scope>NUCLEOTIDE SEQUENCE [LARGE SCALE GENOMIC DNA]</scope>
    <source>
        <strain evidence="1">4042</strain>
    </source>
</reference>
<evidence type="ECO:0000313" key="1">
    <source>
        <dbReference type="EMBL" id="EUA06717.1"/>
    </source>
</evidence>
<dbReference type="SUPFAM" id="SSF53474">
    <property type="entry name" value="alpha/beta-Hydrolases"/>
    <property type="match status" value="1"/>
</dbReference>
<gene>
    <name evidence="1" type="ORF">I553_0759</name>
</gene>
<dbReference type="PATRIC" id="fig|1299334.3.peg.10336"/>
<protein>
    <submittedName>
        <fullName evidence="1">Carboxylesterase, type B domain protein</fullName>
    </submittedName>
</protein>
<dbReference type="Gene3D" id="3.40.50.1820">
    <property type="entry name" value="alpha/beta hydrolase"/>
    <property type="match status" value="1"/>
</dbReference>
<proteinExistence type="predicted"/>
<accession>X7YHR0</accession>